<evidence type="ECO:0000259" key="8">
    <source>
        <dbReference type="PROSITE" id="PS50211"/>
    </source>
</evidence>
<dbReference type="FunFam" id="1.20.58.900:FF:000007">
    <property type="entry name" value="DENN domain-containing protein 5B"/>
    <property type="match status" value="1"/>
</dbReference>
<dbReference type="InterPro" id="IPR047278">
    <property type="entry name" value="DEN5A/B"/>
</dbReference>
<dbReference type="InterPro" id="IPR043153">
    <property type="entry name" value="DENN_C"/>
</dbReference>
<evidence type="ECO:0000256" key="5">
    <source>
        <dbReference type="PROSITE-ProRule" id="PRU00152"/>
    </source>
</evidence>
<dbReference type="InterPro" id="IPR037516">
    <property type="entry name" value="Tripartite_DENN"/>
</dbReference>
<dbReference type="Pfam" id="PF02141">
    <property type="entry name" value="DENN"/>
    <property type="match status" value="1"/>
</dbReference>
<proteinExistence type="inferred from homology"/>
<feature type="domain" description="RUN" evidence="9">
    <location>
        <begin position="1287"/>
        <end position="1450"/>
    </location>
</feature>
<comment type="subcellular location">
    <subcellularLocation>
        <location evidence="1">Membrane</location>
    </subcellularLocation>
</comment>
<dbReference type="InterPro" id="IPR037213">
    <property type="entry name" value="Run_dom_sf"/>
</dbReference>
<organism evidence="10 11">
    <name type="scientific">Melipona quadrifasciata</name>
    <dbReference type="NCBI Taxonomy" id="166423"/>
    <lineage>
        <taxon>Eukaryota</taxon>
        <taxon>Metazoa</taxon>
        <taxon>Ecdysozoa</taxon>
        <taxon>Arthropoda</taxon>
        <taxon>Hexapoda</taxon>
        <taxon>Insecta</taxon>
        <taxon>Pterygota</taxon>
        <taxon>Neoptera</taxon>
        <taxon>Endopterygota</taxon>
        <taxon>Hymenoptera</taxon>
        <taxon>Apocrita</taxon>
        <taxon>Aculeata</taxon>
        <taxon>Apoidea</taxon>
        <taxon>Anthophila</taxon>
        <taxon>Apidae</taxon>
        <taxon>Melipona</taxon>
    </lineage>
</organism>
<dbReference type="SMART" id="SM00593">
    <property type="entry name" value="RUN"/>
    <property type="match status" value="2"/>
</dbReference>
<dbReference type="InterPro" id="IPR004012">
    <property type="entry name" value="Run_dom"/>
</dbReference>
<dbReference type="Gene3D" id="2.60.60.20">
    <property type="entry name" value="PLAT/LH2 domain"/>
    <property type="match status" value="1"/>
</dbReference>
<dbReference type="SUPFAM" id="SSF49723">
    <property type="entry name" value="Lipase/lipooxygenase domain (PLAT/LH2 domain)"/>
    <property type="match status" value="1"/>
</dbReference>
<dbReference type="Gene3D" id="3.40.50.11500">
    <property type="match status" value="1"/>
</dbReference>
<dbReference type="CDD" id="cd17677">
    <property type="entry name" value="RUN1_DENND5"/>
    <property type="match status" value="1"/>
</dbReference>
<feature type="compositionally biased region" description="Polar residues" evidence="6">
    <location>
        <begin position="790"/>
        <end position="801"/>
    </location>
</feature>
<comment type="caution">
    <text evidence="5">Lacks conserved residue(s) required for the propagation of feature annotation.</text>
</comment>
<dbReference type="PANTHER" id="PTHR46070">
    <property type="entry name" value="PINSTRIPE, ISOFORM A"/>
    <property type="match status" value="1"/>
</dbReference>
<evidence type="ECO:0000259" key="7">
    <source>
        <dbReference type="PROSITE" id="PS50095"/>
    </source>
</evidence>
<protein>
    <submittedName>
        <fullName evidence="10">DENN domain-containing protein 5A</fullName>
    </submittedName>
</protein>
<dbReference type="GO" id="GO:0016020">
    <property type="term" value="C:membrane"/>
    <property type="evidence" value="ECO:0007669"/>
    <property type="project" value="UniProtKB-SubCell"/>
</dbReference>
<dbReference type="Proteomes" id="UP000053105">
    <property type="component" value="Unassembled WGS sequence"/>
</dbReference>
<feature type="region of interest" description="Disordered" evidence="6">
    <location>
        <begin position="789"/>
        <end position="829"/>
    </location>
</feature>
<evidence type="ECO:0000313" key="11">
    <source>
        <dbReference type="Proteomes" id="UP000053105"/>
    </source>
</evidence>
<dbReference type="SUPFAM" id="SSF140741">
    <property type="entry name" value="RUN domain-like"/>
    <property type="match status" value="2"/>
</dbReference>
<reference evidence="10 11" key="1">
    <citation type="submission" date="2015-07" db="EMBL/GenBank/DDBJ databases">
        <title>The genome of Melipona quadrifasciata.</title>
        <authorList>
            <person name="Pan H."/>
            <person name="Kapheim K."/>
        </authorList>
    </citation>
    <scope>NUCLEOTIDE SEQUENCE [LARGE SCALE GENOMIC DNA]</scope>
    <source>
        <strain evidence="10">0111107301</strain>
        <tissue evidence="10">Whole body</tissue>
    </source>
</reference>
<evidence type="ECO:0000313" key="10">
    <source>
        <dbReference type="EMBL" id="KOX75792.1"/>
    </source>
</evidence>
<dbReference type="PROSITE" id="PS50095">
    <property type="entry name" value="PLAT"/>
    <property type="match status" value="1"/>
</dbReference>
<gene>
    <name evidence="10" type="ORF">WN51_12580</name>
</gene>
<dbReference type="Pfam" id="PF03455">
    <property type="entry name" value="dDENN"/>
    <property type="match status" value="1"/>
</dbReference>
<feature type="domain" description="PLAT" evidence="7">
    <location>
        <begin position="1114"/>
        <end position="1222"/>
    </location>
</feature>
<dbReference type="GO" id="GO:0005085">
    <property type="term" value="F:guanyl-nucleotide exchange factor activity"/>
    <property type="evidence" value="ECO:0007669"/>
    <property type="project" value="InterPro"/>
</dbReference>
<dbReference type="SMART" id="SM00799">
    <property type="entry name" value="DENN"/>
    <property type="match status" value="1"/>
</dbReference>
<comment type="similarity">
    <text evidence="2">Belongs to the RAB6IP1 family.</text>
</comment>
<dbReference type="OrthoDB" id="6019893at2759"/>
<dbReference type="Pfam" id="PF01477">
    <property type="entry name" value="PLAT"/>
    <property type="match status" value="1"/>
</dbReference>
<feature type="compositionally biased region" description="Polar residues" evidence="6">
    <location>
        <begin position="808"/>
        <end position="829"/>
    </location>
</feature>
<dbReference type="PROSITE" id="PS50211">
    <property type="entry name" value="DENN"/>
    <property type="match status" value="1"/>
</dbReference>
<dbReference type="Gene3D" id="1.20.58.900">
    <property type="match status" value="3"/>
</dbReference>
<evidence type="ECO:0000256" key="3">
    <source>
        <dbReference type="ARBA" id="ARBA00022737"/>
    </source>
</evidence>
<dbReference type="InterPro" id="IPR001194">
    <property type="entry name" value="cDENN_dom"/>
</dbReference>
<dbReference type="STRING" id="166423.A0A0N0BH69"/>
<dbReference type="InterPro" id="IPR001024">
    <property type="entry name" value="PLAT/LH2_dom"/>
</dbReference>
<keyword evidence="3" id="KW-0677">Repeat</keyword>
<dbReference type="CDD" id="cd01757">
    <property type="entry name" value="PLAT_RAB6IP1"/>
    <property type="match status" value="1"/>
</dbReference>
<accession>A0A0N0BH69</accession>
<feature type="domain" description="UDENN" evidence="8">
    <location>
        <begin position="150"/>
        <end position="708"/>
    </location>
</feature>
<evidence type="ECO:0000259" key="9">
    <source>
        <dbReference type="PROSITE" id="PS50826"/>
    </source>
</evidence>
<dbReference type="PROSITE" id="PS50826">
    <property type="entry name" value="RUN"/>
    <property type="match status" value="2"/>
</dbReference>
<dbReference type="InterPro" id="IPR047277">
    <property type="entry name" value="PLAT_RAB6IP1"/>
</dbReference>
<dbReference type="GO" id="GO:0031267">
    <property type="term" value="F:small GTPase binding"/>
    <property type="evidence" value="ECO:0007669"/>
    <property type="project" value="InterPro"/>
</dbReference>
<dbReference type="InterPro" id="IPR005112">
    <property type="entry name" value="dDENN_dom"/>
</dbReference>
<dbReference type="PANTHER" id="PTHR46070:SF1">
    <property type="entry name" value="PINSTRIPE, ISOFORM A"/>
    <property type="match status" value="1"/>
</dbReference>
<dbReference type="InterPro" id="IPR036392">
    <property type="entry name" value="PLAT/LH2_dom_sf"/>
</dbReference>
<evidence type="ECO:0000256" key="2">
    <source>
        <dbReference type="ARBA" id="ARBA00006664"/>
    </source>
</evidence>
<evidence type="ECO:0000256" key="4">
    <source>
        <dbReference type="ARBA" id="ARBA00023136"/>
    </source>
</evidence>
<dbReference type="EMBL" id="KQ435758">
    <property type="protein sequence ID" value="KOX75792.1"/>
    <property type="molecule type" value="Genomic_DNA"/>
</dbReference>
<feature type="region of interest" description="Disordered" evidence="6">
    <location>
        <begin position="254"/>
        <end position="276"/>
    </location>
</feature>
<name>A0A0N0BH69_9HYME</name>
<dbReference type="SMART" id="SM00801">
    <property type="entry name" value="dDENN"/>
    <property type="match status" value="1"/>
</dbReference>
<dbReference type="SMART" id="SM00800">
    <property type="entry name" value="uDENN"/>
    <property type="match status" value="1"/>
</dbReference>
<keyword evidence="11" id="KW-1185">Reference proteome</keyword>
<dbReference type="InterPro" id="IPR005113">
    <property type="entry name" value="uDENN_dom"/>
</dbReference>
<evidence type="ECO:0000256" key="6">
    <source>
        <dbReference type="SAM" id="MobiDB-lite"/>
    </source>
</evidence>
<sequence length="1484" mass="170075">MNGSLGIMRGPEQHPQRFADYFVICGLDKDSGLEPDKYFAKLKKVHERNIQFSIVIKRSTSQKNYKRGVPLGCSIRELFNKISTVSEETIFRFFNLCLTTFSKALVHFQEIKPLRRTKSVFKYLVKRSRSPLIVNKHYSSSFARRSVVCDYKCDSLQCTPLDRAYKSKVLGHYPDSVPWNPFDEHAVCMLCLPSGLKFRTQKHSVEPTFHSFVLTKEDGHRTYGFSLVFYEECRNRKICAAMQTLQAMHITELSSGQNGTPPTARKGQDGHNTRSLPRHFKLSAHSPGAALGYYDSTKDKLLVTKSISLLCQQPYLYAAKTFLTNLYKCVPRHPGPGLSLESYVYNLLYNVPVPLPGKSLKFFIPNDEPAKPPLELVIHQPMPSQELPMLDYPLKDMFTWLGADCVIQLFTCVLLENQVLLRSSDFHKLMVVSECITALLYPFSWQHVYVPILPASLHHFLDAPVPFIMGLHAHSEGGVLKIASEANLCYVDIDKQSSQFPEELPVFPHKMQFIAEIRALLNKYKVPHTGKTDNMVINHYNGDIMTSSLTLPGSGFHLPRRKHSLHDVLDWDRPEPSPPSDTLQRIVDIAKRTGVNVEDIDSIEDNNVKERVLSPQEEYQETLMFNNAIREIFLNRFVQIFSSYEHFVIQPSQDKDEWLNNRDSMHVFDKATFLSDQPTQHLPFLSRFLETQMFASLVDSKVMSTWSELDFNIRVFDQRISLLRKKIGEGIIRSTRYEPCTSIDESQKILEQRLTNVDFETNPPTEIVPHRAAYFRSFPLLDSVALNKEPAQSSRRGQTQWKYKMKSMESNGKTPAPQETQSPRPQTKLSADMSPALIAQANWTFVEKLLKDCKSKTKRMLVEKMGSEAVALGHGGESLSDVEENTLVASLCDLLERVWSHGLQNKQGKSALWSHLTMYQAVEECNDPDKSIHSNFLSPAWNVLRKRLDSKKSPSKFFGLPQRLLSSLKGKNIFEIASYIKENFNDIPNLALEIDSPTRGTDKHKSPGDRKIGPEYLRPLPDSLLFDIRNVQAMTDIKTHIGYARAWVRLALEKKLLSRHLKTLLSDTGLLKSQYKRSAFLRCEEEKEQFLYHLLTLNAVDYFCFTNNYPTTKLPYRVVIFPSRKASAATTSANSWIAISGTLCETNPVPIPKGALEFVFHHKNLGVLSTLRIGHDNTGLSPKWMVEHVVVRNEVTGHTFKFPCGRWLGRGIDDGSTERLLVGALVPHSIDSEELVESCSTPPRCRSPSIPRRPILSQVELQHMLGESVNAIVKFHYRRECQDGSLTALLCGEGGLVPSLEQIFLFGFKNQRIFGRNFYVWDYFLRVKENFEISLLEEMDEYSQRLNRDRRIHAENNRRFATLRCYCHLIDQINMFSQTLGKDGKFQLFICLAAREQLLHSMLRPMSEARSTADMYEETSFLRNCTLLNFLVHILEPLSEFHIVLEKSLTHGISRYISLKRHKLYQILNNTRRKEMNVIDIEEM</sequence>
<feature type="domain" description="RUN" evidence="9">
    <location>
        <begin position="882"/>
        <end position="1110"/>
    </location>
</feature>
<dbReference type="CDD" id="cd17678">
    <property type="entry name" value="RUN2_DENND5"/>
    <property type="match status" value="1"/>
</dbReference>
<dbReference type="Pfam" id="PF03456">
    <property type="entry name" value="uDENN"/>
    <property type="match status" value="1"/>
</dbReference>
<evidence type="ECO:0000256" key="1">
    <source>
        <dbReference type="ARBA" id="ARBA00004370"/>
    </source>
</evidence>
<dbReference type="Gene3D" id="3.30.450.200">
    <property type="match status" value="1"/>
</dbReference>
<keyword evidence="4" id="KW-0472">Membrane</keyword>
<dbReference type="Pfam" id="PF02759">
    <property type="entry name" value="RUN"/>
    <property type="match status" value="2"/>
</dbReference>